<evidence type="ECO:0000313" key="12">
    <source>
        <dbReference type="Proteomes" id="UP001221898"/>
    </source>
</evidence>
<gene>
    <name evidence="11" type="ORF">AAFF_G00358850</name>
</gene>
<dbReference type="InterPro" id="IPR040394">
    <property type="entry name" value="FBX25/32"/>
</dbReference>
<keyword evidence="4" id="KW-0963">Cytoplasm</keyword>
<name>A0AAD7SI46_9TELE</name>
<dbReference type="Gene3D" id="1.20.1280.50">
    <property type="match status" value="1"/>
</dbReference>
<dbReference type="InterPro" id="IPR036047">
    <property type="entry name" value="F-box-like_dom_sf"/>
</dbReference>
<comment type="pathway">
    <text evidence="3">Protein modification; protein ubiquitination.</text>
</comment>
<dbReference type="EMBL" id="JAINUG010000060">
    <property type="protein sequence ID" value="KAJ8402969.1"/>
    <property type="molecule type" value="Genomic_DNA"/>
</dbReference>
<keyword evidence="6" id="KW-0539">Nucleus</keyword>
<dbReference type="Pfam" id="PF12937">
    <property type="entry name" value="F-box-like"/>
    <property type="match status" value="1"/>
</dbReference>
<evidence type="ECO:0000256" key="4">
    <source>
        <dbReference type="ARBA" id="ARBA00022490"/>
    </source>
</evidence>
<evidence type="ECO:0000256" key="1">
    <source>
        <dbReference type="ARBA" id="ARBA00004123"/>
    </source>
</evidence>
<comment type="caution">
    <text evidence="11">The sequence shown here is derived from an EMBL/GenBank/DDBJ whole genome shotgun (WGS) entry which is preliminary data.</text>
</comment>
<evidence type="ECO:0000313" key="11">
    <source>
        <dbReference type="EMBL" id="KAJ8402969.1"/>
    </source>
</evidence>
<dbReference type="Proteomes" id="UP001221898">
    <property type="component" value="Unassembled WGS sequence"/>
</dbReference>
<organism evidence="11 12">
    <name type="scientific">Aldrovandia affinis</name>
    <dbReference type="NCBI Taxonomy" id="143900"/>
    <lineage>
        <taxon>Eukaryota</taxon>
        <taxon>Metazoa</taxon>
        <taxon>Chordata</taxon>
        <taxon>Craniata</taxon>
        <taxon>Vertebrata</taxon>
        <taxon>Euteleostomi</taxon>
        <taxon>Actinopterygii</taxon>
        <taxon>Neopterygii</taxon>
        <taxon>Teleostei</taxon>
        <taxon>Notacanthiformes</taxon>
        <taxon>Halosauridae</taxon>
        <taxon>Aldrovandia</taxon>
    </lineage>
</organism>
<evidence type="ECO:0000256" key="3">
    <source>
        <dbReference type="ARBA" id="ARBA00004906"/>
    </source>
</evidence>
<evidence type="ECO:0000256" key="9">
    <source>
        <dbReference type="ARBA" id="ARBA00040059"/>
    </source>
</evidence>
<evidence type="ECO:0000256" key="2">
    <source>
        <dbReference type="ARBA" id="ARBA00004496"/>
    </source>
</evidence>
<keyword evidence="5" id="KW-0833">Ubl conjugation pathway</keyword>
<dbReference type="PANTHER" id="PTHR13123">
    <property type="entry name" value="LD30288P"/>
    <property type="match status" value="1"/>
</dbReference>
<dbReference type="PANTHER" id="PTHR13123:SF6">
    <property type="entry name" value="F-BOX ONLY PROTEIN 32"/>
    <property type="match status" value="1"/>
</dbReference>
<evidence type="ECO:0000256" key="7">
    <source>
        <dbReference type="ARBA" id="ARBA00037167"/>
    </source>
</evidence>
<dbReference type="GO" id="GO:0019005">
    <property type="term" value="C:SCF ubiquitin ligase complex"/>
    <property type="evidence" value="ECO:0007669"/>
    <property type="project" value="TreeGrafter"/>
</dbReference>
<comment type="subunit">
    <text evidence="8">Part of the SCF (SKP1-CUL1-F-box) E3 ubiquitin-protein ligase complex SCF(FBXO32) formed of CUL1, SKP1, RBX1 and FBXO32.</text>
</comment>
<dbReference type="InterPro" id="IPR001810">
    <property type="entry name" value="F-box_dom"/>
</dbReference>
<reference evidence="11" key="1">
    <citation type="journal article" date="2023" name="Science">
        <title>Genome structures resolve the early diversification of teleost fishes.</title>
        <authorList>
            <person name="Parey E."/>
            <person name="Louis A."/>
            <person name="Montfort J."/>
            <person name="Bouchez O."/>
            <person name="Roques C."/>
            <person name="Iampietro C."/>
            <person name="Lluch J."/>
            <person name="Castinel A."/>
            <person name="Donnadieu C."/>
            <person name="Desvignes T."/>
            <person name="Floi Bucao C."/>
            <person name="Jouanno E."/>
            <person name="Wen M."/>
            <person name="Mejri S."/>
            <person name="Dirks R."/>
            <person name="Jansen H."/>
            <person name="Henkel C."/>
            <person name="Chen W.J."/>
            <person name="Zahm M."/>
            <person name="Cabau C."/>
            <person name="Klopp C."/>
            <person name="Thompson A.W."/>
            <person name="Robinson-Rechavi M."/>
            <person name="Braasch I."/>
            <person name="Lecointre G."/>
            <person name="Bobe J."/>
            <person name="Postlethwait J.H."/>
            <person name="Berthelot C."/>
            <person name="Roest Crollius H."/>
            <person name="Guiguen Y."/>
        </authorList>
    </citation>
    <scope>NUCLEOTIDE SEQUENCE</scope>
    <source>
        <strain evidence="11">NC1722</strain>
    </source>
</reference>
<evidence type="ECO:0000256" key="8">
    <source>
        <dbReference type="ARBA" id="ARBA00038756"/>
    </source>
</evidence>
<dbReference type="GO" id="GO:0005634">
    <property type="term" value="C:nucleus"/>
    <property type="evidence" value="ECO:0007669"/>
    <property type="project" value="UniProtKB-SubCell"/>
</dbReference>
<protein>
    <recommendedName>
        <fullName evidence="9">F-box only protein 32</fullName>
    </recommendedName>
</protein>
<dbReference type="SUPFAM" id="SSF81383">
    <property type="entry name" value="F-box domain"/>
    <property type="match status" value="1"/>
</dbReference>
<evidence type="ECO:0000256" key="5">
    <source>
        <dbReference type="ARBA" id="ARBA00022786"/>
    </source>
</evidence>
<dbReference type="GO" id="GO:0005737">
    <property type="term" value="C:cytoplasm"/>
    <property type="evidence" value="ECO:0007669"/>
    <property type="project" value="UniProtKB-SubCell"/>
</dbReference>
<comment type="subcellular location">
    <subcellularLocation>
        <location evidence="2">Cytoplasm</location>
    </subcellularLocation>
    <subcellularLocation>
        <location evidence="1">Nucleus</location>
    </subcellularLocation>
</comment>
<accession>A0AAD7SI46</accession>
<keyword evidence="12" id="KW-1185">Reference proteome</keyword>
<evidence type="ECO:0000259" key="10">
    <source>
        <dbReference type="Pfam" id="PF12937"/>
    </source>
</evidence>
<dbReference type="AlphaFoldDB" id="A0AAD7SI46"/>
<proteinExistence type="predicted"/>
<comment type="function">
    <text evidence="7">Substrate recognition component of a SCF (SKP1-CUL1-F-box protein) E3 ubiquitin-protein ligase complex which mediates the ubiquitination and subsequent proteasomal degradation of target proteins. Probably recognizes and binds to phosphorylated target proteins during skeletal muscle atrophy. Recognizes TERF1.</text>
</comment>
<sequence>MNYNNKAPCFYRDKWIYVHKGSTKERHSYCTLGEAFNRLDFSSAIMDSRRFSYVVKLLELIAKTQLTSLSGVAQRNYMNILEKVVQKVLEDQQNDVGKSVLVGSIDIWVQRMEAIKHWQQQLHCIKISQPASKGMTLTDMPACLQLNIMRCLSDGRDLISLGQACPVLYALAEDQLLWKKLCQYHFTDRQIHTHLMLSERDHLEWKRMYFKLCSCYPRKEQYCDTLQFCTHCLILFWKDTNHPCTANNSGSCFIPMSPQGFLNLFKY</sequence>
<feature type="domain" description="F-box" evidence="10">
    <location>
        <begin position="139"/>
        <end position="183"/>
    </location>
</feature>
<dbReference type="GO" id="GO:0016567">
    <property type="term" value="P:protein ubiquitination"/>
    <property type="evidence" value="ECO:0007669"/>
    <property type="project" value="TreeGrafter"/>
</dbReference>
<evidence type="ECO:0000256" key="6">
    <source>
        <dbReference type="ARBA" id="ARBA00023242"/>
    </source>
</evidence>